<reference evidence="2 3" key="2">
    <citation type="journal article" date="2010" name="Stand. Genomic Sci.">
        <title>Complete genome sequence of Kribbella flavida type strain (IFO 14399).</title>
        <authorList>
            <person name="Pukall R."/>
            <person name="Lapidus A."/>
            <person name="Glavina Del Rio T."/>
            <person name="Copeland A."/>
            <person name="Tice H."/>
            <person name="Cheng J.-F."/>
            <person name="Lucas S."/>
            <person name="Chen F."/>
            <person name="Nolan M."/>
            <person name="LaButti K."/>
            <person name="Pati A."/>
            <person name="Ivanova N."/>
            <person name="Mavrommatis K."/>
            <person name="Mikhailova N."/>
            <person name="Pitluck S."/>
            <person name="Bruce D."/>
            <person name="Goodwin L."/>
            <person name="Land M."/>
            <person name="Hauser L."/>
            <person name="Chang Y.-J."/>
            <person name="Jeffries C.D."/>
            <person name="Chen A."/>
            <person name="Palaniappan K."/>
            <person name="Chain P."/>
            <person name="Rohde M."/>
            <person name="Goeker M."/>
            <person name="Bristow J."/>
            <person name="Eisen J.A."/>
            <person name="Markowitz V."/>
            <person name="Hugenholtz P."/>
            <person name="Kyrpides N.C."/>
            <person name="Klenk H.-P."/>
            <person name="Brettin T."/>
        </authorList>
    </citation>
    <scope>NUCLEOTIDE SEQUENCE [LARGE SCALE GENOMIC DNA]</scope>
    <source>
        <strain evidence="3">DSM 17836 / JCM 10339 / NBRC 14399</strain>
    </source>
</reference>
<dbReference type="RefSeq" id="WP_012924138.1">
    <property type="nucleotide sequence ID" value="NC_013729.1"/>
</dbReference>
<dbReference type="GO" id="GO:0008757">
    <property type="term" value="F:S-adenosylmethionine-dependent methyltransferase activity"/>
    <property type="evidence" value="ECO:0007669"/>
    <property type="project" value="InterPro"/>
</dbReference>
<dbReference type="OrthoDB" id="65624at2"/>
<dbReference type="PANTHER" id="PTHR43861">
    <property type="entry name" value="TRANS-ACONITATE 2-METHYLTRANSFERASE-RELATED"/>
    <property type="match status" value="1"/>
</dbReference>
<dbReference type="STRING" id="479435.Kfla_6593"/>
<dbReference type="eggNOG" id="COG2226">
    <property type="taxonomic scope" value="Bacteria"/>
</dbReference>
<evidence type="ECO:0000313" key="3">
    <source>
        <dbReference type="Proteomes" id="UP000007967"/>
    </source>
</evidence>
<keyword evidence="2" id="KW-0808">Transferase</keyword>
<accession>D2PZM0</accession>
<dbReference type="Gene3D" id="3.40.50.150">
    <property type="entry name" value="Vaccinia Virus protein VP39"/>
    <property type="match status" value="1"/>
</dbReference>
<evidence type="ECO:0000313" key="2">
    <source>
        <dbReference type="EMBL" id="ADB35586.1"/>
    </source>
</evidence>
<dbReference type="EMBL" id="CP001736">
    <property type="protein sequence ID" value="ADB35586.1"/>
    <property type="molecule type" value="Genomic_DNA"/>
</dbReference>
<sequence>MPTDLKRRWNHNTHYHRLVLAALPANARSALDVGTGDGLLATDLRERVPEVVAIDPDAAVLERARASEADVQWLHGDVMTQSLPLAHFDLVGTIATVHHLPDLADGLSRFAELTAPGGSVVVVGCARASTVSDYLVEGVGILQHQVLSRTRGYWQHSAPVEMRFPHTYSEVRSIATATLPGVRWRRLPLFRYLLHWTRPAELGRGAYAVSRRFG</sequence>
<proteinExistence type="predicted"/>
<gene>
    <name evidence="2" type="ordered locus">Kfla_6593</name>
</gene>
<dbReference type="KEGG" id="kfl:Kfla_6593"/>
<dbReference type="InterPro" id="IPR029063">
    <property type="entry name" value="SAM-dependent_MTases_sf"/>
</dbReference>
<dbReference type="InterPro" id="IPR013216">
    <property type="entry name" value="Methyltransf_11"/>
</dbReference>
<protein>
    <submittedName>
        <fullName evidence="2">Methyltransferase type 11</fullName>
    </submittedName>
</protein>
<name>D2PZM0_KRIFD</name>
<dbReference type="AlphaFoldDB" id="D2PZM0"/>
<keyword evidence="3" id="KW-1185">Reference proteome</keyword>
<dbReference type="Proteomes" id="UP000007967">
    <property type="component" value="Chromosome"/>
</dbReference>
<organism evidence="2 3">
    <name type="scientific">Kribbella flavida (strain DSM 17836 / JCM 10339 / NBRC 14399)</name>
    <dbReference type="NCBI Taxonomy" id="479435"/>
    <lineage>
        <taxon>Bacteria</taxon>
        <taxon>Bacillati</taxon>
        <taxon>Actinomycetota</taxon>
        <taxon>Actinomycetes</taxon>
        <taxon>Propionibacteriales</taxon>
        <taxon>Kribbellaceae</taxon>
        <taxon>Kribbella</taxon>
    </lineage>
</organism>
<feature type="domain" description="Methyltransferase type 11" evidence="1">
    <location>
        <begin position="31"/>
        <end position="122"/>
    </location>
</feature>
<dbReference type="SUPFAM" id="SSF53335">
    <property type="entry name" value="S-adenosyl-L-methionine-dependent methyltransferases"/>
    <property type="match status" value="1"/>
</dbReference>
<dbReference type="HOGENOM" id="CLU_090578_0_0_11"/>
<dbReference type="CDD" id="cd02440">
    <property type="entry name" value="AdoMet_MTases"/>
    <property type="match status" value="1"/>
</dbReference>
<dbReference type="GO" id="GO:0032259">
    <property type="term" value="P:methylation"/>
    <property type="evidence" value="ECO:0007669"/>
    <property type="project" value="UniProtKB-KW"/>
</dbReference>
<reference evidence="3" key="1">
    <citation type="submission" date="2009-09" db="EMBL/GenBank/DDBJ databases">
        <title>The complete genome of Kribbella flavida DSM 17836.</title>
        <authorList>
            <consortium name="US DOE Joint Genome Institute (JGI-PGF)"/>
            <person name="Lucas S."/>
            <person name="Copeland A."/>
            <person name="Lapidus A."/>
            <person name="Glavina del Rio T."/>
            <person name="Dalin E."/>
            <person name="Tice H."/>
            <person name="Bruce D."/>
            <person name="Goodwin L."/>
            <person name="Pitluck S."/>
            <person name="Kyrpides N."/>
            <person name="Mavromatis K."/>
            <person name="Ivanova N."/>
            <person name="Saunders E."/>
            <person name="Brettin T."/>
            <person name="Detter J.C."/>
            <person name="Han C."/>
            <person name="Larimer F."/>
            <person name="Land M."/>
            <person name="Hauser L."/>
            <person name="Markowitz V."/>
            <person name="Cheng J.-F."/>
            <person name="Hugenholtz P."/>
            <person name="Woyke T."/>
            <person name="Wu D."/>
            <person name="Pukall R."/>
            <person name="Klenk H.-P."/>
            <person name="Eisen J.A."/>
        </authorList>
    </citation>
    <scope>NUCLEOTIDE SEQUENCE [LARGE SCALE GENOMIC DNA]</scope>
    <source>
        <strain evidence="3">DSM 17836 / JCM 10339 / NBRC 14399</strain>
    </source>
</reference>
<dbReference type="Pfam" id="PF08241">
    <property type="entry name" value="Methyltransf_11"/>
    <property type="match status" value="1"/>
</dbReference>
<evidence type="ECO:0000259" key="1">
    <source>
        <dbReference type="Pfam" id="PF08241"/>
    </source>
</evidence>
<keyword evidence="2" id="KW-0489">Methyltransferase</keyword>